<dbReference type="PANTHER" id="PTHR21666">
    <property type="entry name" value="PEPTIDASE-RELATED"/>
    <property type="match status" value="1"/>
</dbReference>
<feature type="domain" description="M23ase beta-sheet core" evidence="2">
    <location>
        <begin position="226"/>
        <end position="317"/>
    </location>
</feature>
<dbReference type="GO" id="GO:0004222">
    <property type="term" value="F:metalloendopeptidase activity"/>
    <property type="evidence" value="ECO:0007669"/>
    <property type="project" value="TreeGrafter"/>
</dbReference>
<dbReference type="Gene3D" id="2.70.70.10">
    <property type="entry name" value="Glucose Permease (Domain IIA)"/>
    <property type="match status" value="1"/>
</dbReference>
<gene>
    <name evidence="3" type="ORF">C7I55_11540</name>
</gene>
<dbReference type="EMBL" id="PXYI01000003">
    <property type="protein sequence ID" value="PSJ40899.1"/>
    <property type="molecule type" value="Genomic_DNA"/>
</dbReference>
<keyword evidence="4" id="KW-1185">Reference proteome</keyword>
<sequence>MCMPGLRWGALLLSSLLVSPLGAAQPSNPLRQSFSIEARGAPAPVRIGGARTLRYELHLTNFAARVLVLDALTMRDSASGRILGALEGDALARAAASVGAGEGADPRLVEPGRRAIVYVDLTLPADTPARIEHLLAFGDPASKSAPHGTVAGGAVAVDARALPELGPPLRGGPWAAVYEPDMARGHRRVPYAVAGRVTIPGRHAIDWMRVGENGAAAGKDDGLGAEVLAVADAVVAAARDGVAEPTGERPAVTLAEASGNYVALGLGGGRFAFYEHLMPGLKVRPGDRVRRGQVIGRLGSTGQASRPHLHFHVADAAATLDAEGMPYRLRGGTIVGVFASIEAFGDGSPWTQSEPTPSDFPMPNAVVRFP</sequence>
<evidence type="ECO:0000259" key="2">
    <source>
        <dbReference type="Pfam" id="PF01551"/>
    </source>
</evidence>
<dbReference type="Pfam" id="PF01551">
    <property type="entry name" value="Peptidase_M23"/>
    <property type="match status" value="1"/>
</dbReference>
<dbReference type="Proteomes" id="UP000241167">
    <property type="component" value="Unassembled WGS sequence"/>
</dbReference>
<name>A0A2P7QSF9_9SPHN</name>
<reference evidence="3 4" key="1">
    <citation type="submission" date="2018-03" db="EMBL/GenBank/DDBJ databases">
        <title>The draft genome of Sphingosinicella sp. GL-C-18.</title>
        <authorList>
            <person name="Liu L."/>
            <person name="Li L."/>
            <person name="Liang L."/>
            <person name="Zhang X."/>
            <person name="Wang T."/>
        </authorList>
    </citation>
    <scope>NUCLEOTIDE SEQUENCE [LARGE SCALE GENOMIC DNA]</scope>
    <source>
        <strain evidence="3 4">GL-C-18</strain>
    </source>
</reference>
<dbReference type="AlphaFoldDB" id="A0A2P7QSF9"/>
<comment type="caution">
    <text evidence="3">The sequence shown here is derived from an EMBL/GenBank/DDBJ whole genome shotgun (WGS) entry which is preliminary data.</text>
</comment>
<evidence type="ECO:0000313" key="3">
    <source>
        <dbReference type="EMBL" id="PSJ40899.1"/>
    </source>
</evidence>
<feature type="signal peptide" evidence="1">
    <location>
        <begin position="1"/>
        <end position="23"/>
    </location>
</feature>
<evidence type="ECO:0000313" key="4">
    <source>
        <dbReference type="Proteomes" id="UP000241167"/>
    </source>
</evidence>
<keyword evidence="1" id="KW-0732">Signal</keyword>
<organism evidence="3 4">
    <name type="scientific">Allosphingosinicella deserti</name>
    <dbReference type="NCBI Taxonomy" id="2116704"/>
    <lineage>
        <taxon>Bacteria</taxon>
        <taxon>Pseudomonadati</taxon>
        <taxon>Pseudomonadota</taxon>
        <taxon>Alphaproteobacteria</taxon>
        <taxon>Sphingomonadales</taxon>
        <taxon>Sphingomonadaceae</taxon>
        <taxon>Allosphingosinicella</taxon>
    </lineage>
</organism>
<accession>A0A2P7QSF9</accession>
<dbReference type="PANTHER" id="PTHR21666:SF270">
    <property type="entry name" value="MUREIN HYDROLASE ACTIVATOR ENVC"/>
    <property type="match status" value="1"/>
</dbReference>
<feature type="chain" id="PRO_5015151625" description="M23ase beta-sheet core domain-containing protein" evidence="1">
    <location>
        <begin position="24"/>
        <end position="370"/>
    </location>
</feature>
<dbReference type="InterPro" id="IPR011055">
    <property type="entry name" value="Dup_hybrid_motif"/>
</dbReference>
<dbReference type="InterPro" id="IPR016047">
    <property type="entry name" value="M23ase_b-sheet_dom"/>
</dbReference>
<dbReference type="InterPro" id="IPR050570">
    <property type="entry name" value="Cell_wall_metabolism_enzyme"/>
</dbReference>
<protein>
    <recommendedName>
        <fullName evidence="2">M23ase beta-sheet core domain-containing protein</fullName>
    </recommendedName>
</protein>
<dbReference type="CDD" id="cd12797">
    <property type="entry name" value="M23_peptidase"/>
    <property type="match status" value="1"/>
</dbReference>
<dbReference type="SUPFAM" id="SSF51261">
    <property type="entry name" value="Duplicated hybrid motif"/>
    <property type="match status" value="1"/>
</dbReference>
<proteinExistence type="predicted"/>
<evidence type="ECO:0000256" key="1">
    <source>
        <dbReference type="SAM" id="SignalP"/>
    </source>
</evidence>